<organism evidence="1 2">
    <name type="scientific">Candidatus Aphodoplasma excrementigallinarum</name>
    <dbReference type="NCBI Taxonomy" id="2840673"/>
    <lineage>
        <taxon>Bacteria</taxon>
        <taxon>Bacillati</taxon>
        <taxon>Bacillota</taxon>
        <taxon>Clostridia</taxon>
        <taxon>Eubacteriales</taxon>
        <taxon>Candidatus Aphodoplasma</taxon>
    </lineage>
</organism>
<evidence type="ECO:0000313" key="2">
    <source>
        <dbReference type="Proteomes" id="UP000886743"/>
    </source>
</evidence>
<accession>A0A9D1NGQ8</accession>
<dbReference type="EMBL" id="DVOF01000086">
    <property type="protein sequence ID" value="HIV02511.1"/>
    <property type="molecule type" value="Genomic_DNA"/>
</dbReference>
<gene>
    <name evidence="1" type="ORF">IAC74_02960</name>
</gene>
<reference evidence="1" key="2">
    <citation type="journal article" date="2021" name="PeerJ">
        <title>Extensive microbial diversity within the chicken gut microbiome revealed by metagenomics and culture.</title>
        <authorList>
            <person name="Gilroy R."/>
            <person name="Ravi A."/>
            <person name="Getino M."/>
            <person name="Pursley I."/>
            <person name="Horton D.L."/>
            <person name="Alikhan N.F."/>
            <person name="Baker D."/>
            <person name="Gharbi K."/>
            <person name="Hall N."/>
            <person name="Watson M."/>
            <person name="Adriaenssens E.M."/>
            <person name="Foster-Nyarko E."/>
            <person name="Jarju S."/>
            <person name="Secka A."/>
            <person name="Antonio M."/>
            <person name="Oren A."/>
            <person name="Chaudhuri R.R."/>
            <person name="La Ragione R."/>
            <person name="Hildebrand F."/>
            <person name="Pallen M.J."/>
        </authorList>
    </citation>
    <scope>NUCLEOTIDE SEQUENCE</scope>
    <source>
        <strain evidence="1">4920</strain>
    </source>
</reference>
<comment type="caution">
    <text evidence="1">The sequence shown here is derived from an EMBL/GenBank/DDBJ whole genome shotgun (WGS) entry which is preliminary data.</text>
</comment>
<dbReference type="Proteomes" id="UP000886743">
    <property type="component" value="Unassembled WGS sequence"/>
</dbReference>
<sequence>MNPETLQFAVKKTQELINAPTCSKETKEAAQAWLAAVGTDKEASETEAYIRELEADIMPLDNLIAFSESDDGARVFGADKAKQVAAHAKELKAAGETYCDCPACAIAAEILAKKDSLL</sequence>
<evidence type="ECO:0000313" key="1">
    <source>
        <dbReference type="EMBL" id="HIV02511.1"/>
    </source>
</evidence>
<protein>
    <submittedName>
        <fullName evidence="1">Molecular chaperone Hsp90</fullName>
    </submittedName>
</protein>
<proteinExistence type="predicted"/>
<dbReference type="AlphaFoldDB" id="A0A9D1NGQ8"/>
<reference evidence="1" key="1">
    <citation type="submission" date="2020-10" db="EMBL/GenBank/DDBJ databases">
        <authorList>
            <person name="Gilroy R."/>
        </authorList>
    </citation>
    <scope>NUCLEOTIDE SEQUENCE</scope>
    <source>
        <strain evidence="1">4920</strain>
    </source>
</reference>
<name>A0A9D1NGQ8_9FIRM</name>